<evidence type="ECO:0000313" key="5">
    <source>
        <dbReference type="EMBL" id="KOA20283.1"/>
    </source>
</evidence>
<organism evidence="5 6">
    <name type="scientific">Clostridium homopropionicum DSM 5847</name>
    <dbReference type="NCBI Taxonomy" id="1121318"/>
    <lineage>
        <taxon>Bacteria</taxon>
        <taxon>Bacillati</taxon>
        <taxon>Bacillota</taxon>
        <taxon>Clostridia</taxon>
        <taxon>Eubacteriales</taxon>
        <taxon>Clostridiaceae</taxon>
        <taxon>Clostridium</taxon>
    </lineage>
</organism>
<dbReference type="PANTHER" id="PTHR43037:SF1">
    <property type="entry name" value="BLL1128 PROTEIN"/>
    <property type="match status" value="1"/>
</dbReference>
<dbReference type="Pfam" id="PF10503">
    <property type="entry name" value="Esterase_PHB"/>
    <property type="match status" value="1"/>
</dbReference>
<dbReference type="NCBIfam" id="TIGR01840">
    <property type="entry name" value="esterase_phb"/>
    <property type="match status" value="1"/>
</dbReference>
<dbReference type="AlphaFoldDB" id="A0A0L6ZBX2"/>
<dbReference type="Pfam" id="PF13290">
    <property type="entry name" value="CHB_HEX_C_1"/>
    <property type="match status" value="4"/>
</dbReference>
<name>A0A0L6ZBX2_9CLOT</name>
<comment type="caution">
    <text evidence="5">The sequence shown here is derived from an EMBL/GenBank/DDBJ whole genome shotgun (WGS) entry which is preliminary data.</text>
</comment>
<keyword evidence="1 3" id="KW-0732">Signal</keyword>
<evidence type="ECO:0000256" key="3">
    <source>
        <dbReference type="SAM" id="SignalP"/>
    </source>
</evidence>
<dbReference type="InterPro" id="IPR010126">
    <property type="entry name" value="Esterase_phb"/>
</dbReference>
<feature type="domain" description="GH29D-like beta-sandwich" evidence="4">
    <location>
        <begin position="653"/>
        <end position="718"/>
    </location>
</feature>
<feature type="domain" description="GH29D-like beta-sandwich" evidence="4">
    <location>
        <begin position="345"/>
        <end position="410"/>
    </location>
</feature>
<dbReference type="GO" id="GO:0016787">
    <property type="term" value="F:hydrolase activity"/>
    <property type="evidence" value="ECO:0007669"/>
    <property type="project" value="UniProtKB-KW"/>
</dbReference>
<feature type="chain" id="PRO_5005570174" evidence="3">
    <location>
        <begin position="34"/>
        <end position="897"/>
    </location>
</feature>
<dbReference type="InterPro" id="IPR029058">
    <property type="entry name" value="AB_hydrolase_fold"/>
</dbReference>
<dbReference type="InterPro" id="IPR059177">
    <property type="entry name" value="GH29D-like_dom"/>
</dbReference>
<accession>A0A0L6ZBX2</accession>
<dbReference type="EMBL" id="LHUR01000017">
    <property type="protein sequence ID" value="KOA20283.1"/>
    <property type="molecule type" value="Genomic_DNA"/>
</dbReference>
<keyword evidence="6" id="KW-1185">Reference proteome</keyword>
<dbReference type="RefSeq" id="WP_074782965.1">
    <property type="nucleotide sequence ID" value="NZ_LHUR01000017.1"/>
</dbReference>
<dbReference type="Gene3D" id="3.40.50.1820">
    <property type="entry name" value="alpha/beta hydrolase"/>
    <property type="match status" value="1"/>
</dbReference>
<evidence type="ECO:0000259" key="4">
    <source>
        <dbReference type="Pfam" id="PF13290"/>
    </source>
</evidence>
<dbReference type="STRING" id="36844.SAMN04488501_11734"/>
<protein>
    <submittedName>
        <fullName evidence="5">Esterase PHB depolymerase</fullName>
    </submittedName>
</protein>
<evidence type="ECO:0000313" key="6">
    <source>
        <dbReference type="Proteomes" id="UP000037043"/>
    </source>
</evidence>
<sequence>MKSKGLKVLCARLALAFTLSLGFTSLSPLQAFATGTFTTITYSGREYKLYVPSGYTAGSNLPLVVMLHGCTQDPDQFAAGTQMNALAETENFLVMYPKQTTSANQNACWNFFEPTSQTRGSGEPALIAGMVNDVKSKYSVNNEAVFVTGLSAGGAMTAIMGATYPDVFKAISVGAGLEYKAATSMTAAFTAMSSGGPDPVAQGLAAYNAMGSYERVVPTMVWHGTSDSTVAPVNGNQVLTQWAETNDRADDGSSNNSIDDVADQTITGQVPGSSGRAYTRYIYNDANGNSIMEKYLVTGMGHAWSGGSTAGSYTDPNGPNQSQLTWEFFKSFMADTVAPVTTASPAGGFYTSAVNVTLTANEAATTYYTLDGTTPTTSSAVYSAPIVISDDSTLKYFSVDAAGNQEAVQTQVYQFGEDTIAPITTANNAGGTYTGSVNVTLSTNEAATTYYTLDGTTPTTSSAVYSAPITISADATLKYFSVDTAGNTEAVQTQVYNIEISYETATGTATEHYVAGRLDAAGYIEMGTKYGYSTPFNLYKVEGSSVWTDVNPAGTTDTTAPVTTVSPAGGTYTSAQSVTLTPNESATTYYTLDGTTPTTSSTVYSGAINISANTTLKFFSVDTAGNQEAVKTETYTIQAPPVDTTAPVTTASPAGGTYTSAQSVTLTPNESATTYYTLDGTTPTTSSTVYTGAINISANTTLKFFSVDTAGNTEAVKTESYTFQSAGTVFNSIDAEDGYVGQLTSDGYSTTTLKVGDKGMYNANTYYSILSFDTSSLGSASIGSAKLRIYRKALTGSVTGINVDIKSGYFGTSSALAQSDYSASASLIDVATGNVPASNNDYVDIPLSSLSLSYINKSGKTQFRLKGVSTTDSIADSLEIYGGDSTQYAPQLIITTN</sequence>
<evidence type="ECO:0000256" key="2">
    <source>
        <dbReference type="ARBA" id="ARBA00022801"/>
    </source>
</evidence>
<gene>
    <name evidence="5" type="ORF">CLHOM_12790</name>
</gene>
<dbReference type="InterPro" id="IPR050955">
    <property type="entry name" value="Plant_Biomass_Hydrol_Est"/>
</dbReference>
<proteinExistence type="predicted"/>
<dbReference type="PATRIC" id="fig|1121318.3.peg.1292"/>
<dbReference type="PANTHER" id="PTHR43037">
    <property type="entry name" value="UNNAMED PRODUCT-RELATED"/>
    <property type="match status" value="1"/>
</dbReference>
<feature type="domain" description="GH29D-like beta-sandwich" evidence="4">
    <location>
        <begin position="567"/>
        <end position="632"/>
    </location>
</feature>
<dbReference type="GO" id="GO:0005576">
    <property type="term" value="C:extracellular region"/>
    <property type="evidence" value="ECO:0007669"/>
    <property type="project" value="InterPro"/>
</dbReference>
<reference evidence="6" key="1">
    <citation type="submission" date="2015-08" db="EMBL/GenBank/DDBJ databases">
        <title>Genome sequence of the strict anaerobe Clostridium homopropionicum LuHBu1 (DSM 5847T).</title>
        <authorList>
            <person name="Poehlein A."/>
            <person name="Beck M."/>
            <person name="Schiel-Bengelsdorf B."/>
            <person name="Bengelsdorf F.R."/>
            <person name="Daniel R."/>
            <person name="Duerre P."/>
        </authorList>
    </citation>
    <scope>NUCLEOTIDE SEQUENCE [LARGE SCALE GENOMIC DNA]</scope>
    <source>
        <strain evidence="6">DSM 5847</strain>
    </source>
</reference>
<dbReference type="SUPFAM" id="SSF53474">
    <property type="entry name" value="alpha/beta-Hydrolases"/>
    <property type="match status" value="2"/>
</dbReference>
<dbReference type="Proteomes" id="UP000037043">
    <property type="component" value="Unassembled WGS sequence"/>
</dbReference>
<evidence type="ECO:0000256" key="1">
    <source>
        <dbReference type="ARBA" id="ARBA00022729"/>
    </source>
</evidence>
<feature type="signal peptide" evidence="3">
    <location>
        <begin position="1"/>
        <end position="33"/>
    </location>
</feature>
<keyword evidence="2" id="KW-0378">Hydrolase</keyword>
<feature type="domain" description="GH29D-like beta-sandwich" evidence="4">
    <location>
        <begin position="429"/>
        <end position="493"/>
    </location>
</feature>